<evidence type="ECO:0000259" key="2">
    <source>
        <dbReference type="Pfam" id="PF16036"/>
    </source>
</evidence>
<dbReference type="AlphaFoldDB" id="A0A511QII9"/>
<dbReference type="EMBL" id="BJXJ01000041">
    <property type="protein sequence ID" value="GEM77130.1"/>
    <property type="molecule type" value="Genomic_DNA"/>
</dbReference>
<gene>
    <name evidence="3" type="ORF">VSA01S_32420</name>
</gene>
<evidence type="ECO:0000313" key="4">
    <source>
        <dbReference type="Proteomes" id="UP000321922"/>
    </source>
</evidence>
<organism evidence="3 4">
    <name type="scientific">Vibrio sagamiensis NBRC 104589</name>
    <dbReference type="NCBI Taxonomy" id="1219064"/>
    <lineage>
        <taxon>Bacteria</taxon>
        <taxon>Pseudomonadati</taxon>
        <taxon>Pseudomonadota</taxon>
        <taxon>Gammaproteobacteria</taxon>
        <taxon>Vibrionales</taxon>
        <taxon>Vibrionaceae</taxon>
        <taxon>Vibrio</taxon>
    </lineage>
</organism>
<dbReference type="Pfam" id="PF16036">
    <property type="entry name" value="Chalcone_3"/>
    <property type="match status" value="1"/>
</dbReference>
<keyword evidence="1" id="KW-0812">Transmembrane</keyword>
<dbReference type="Proteomes" id="UP000321922">
    <property type="component" value="Unassembled WGS sequence"/>
</dbReference>
<proteinExistence type="predicted"/>
<evidence type="ECO:0000313" key="3">
    <source>
        <dbReference type="EMBL" id="GEM77130.1"/>
    </source>
</evidence>
<accession>A0A511QII9</accession>
<evidence type="ECO:0000256" key="1">
    <source>
        <dbReference type="SAM" id="Phobius"/>
    </source>
</evidence>
<comment type="caution">
    <text evidence="3">The sequence shown here is derived from an EMBL/GenBank/DDBJ whole genome shotgun (WGS) entry which is preliminary data.</text>
</comment>
<reference evidence="3 4" key="1">
    <citation type="submission" date="2019-07" db="EMBL/GenBank/DDBJ databases">
        <title>Whole genome shotgun sequence of Vibrio sagamiensis NBRC 104589.</title>
        <authorList>
            <person name="Hosoyama A."/>
            <person name="Uohara A."/>
            <person name="Ohji S."/>
            <person name="Ichikawa N."/>
        </authorList>
    </citation>
    <scope>NUCLEOTIDE SEQUENCE [LARGE SCALE GENOMIC DNA]</scope>
    <source>
        <strain evidence="3 4">NBRC 104589</strain>
    </source>
</reference>
<sequence>MNMKPRHRIKKILNIAMCGIAAVISMASCFSYSQSVSADSHKHERHWQQWKTVGEAQLSWLLFDIYISRLMSPTGKYHVSTDVSPHPFALEMLYQRDITQEQLLEATDEQWEKLGFSQAKRSRWGEKLQSMFPNIKEGDALVYLTNGTTGQLLHREVGTGPFKPVGTVNDEQLNDAFLSIWLSPNTVYPKLRKQLIGREK</sequence>
<name>A0A511QII9_9VIBR</name>
<keyword evidence="4" id="KW-1185">Reference proteome</keyword>
<keyword evidence="1" id="KW-1133">Transmembrane helix</keyword>
<feature type="domain" description="Chalcone isomerase" evidence="2">
    <location>
        <begin position="62"/>
        <end position="197"/>
    </location>
</feature>
<keyword evidence="1" id="KW-0472">Membrane</keyword>
<feature type="transmembrane region" description="Helical" evidence="1">
    <location>
        <begin position="12"/>
        <end position="33"/>
    </location>
</feature>
<dbReference type="PROSITE" id="PS51257">
    <property type="entry name" value="PROKAR_LIPOPROTEIN"/>
    <property type="match status" value="1"/>
</dbReference>
<protein>
    <recommendedName>
        <fullName evidence="2">Chalcone isomerase domain-containing protein</fullName>
    </recommendedName>
</protein>
<dbReference type="InterPro" id="IPR016087">
    <property type="entry name" value="Chalcone_isomerase"/>
</dbReference>